<dbReference type="Proteomes" id="UP001432322">
    <property type="component" value="Unassembled WGS sequence"/>
</dbReference>
<gene>
    <name evidence="1" type="ORF">PFISCL1PPCAC_26708</name>
</gene>
<dbReference type="EMBL" id="BTSY01000007">
    <property type="protein sequence ID" value="GMT35411.1"/>
    <property type="molecule type" value="Genomic_DNA"/>
</dbReference>
<dbReference type="CDD" id="cd09917">
    <property type="entry name" value="F-box_SF"/>
    <property type="match status" value="1"/>
</dbReference>
<organism evidence="1 2">
    <name type="scientific">Pristionchus fissidentatus</name>
    <dbReference type="NCBI Taxonomy" id="1538716"/>
    <lineage>
        <taxon>Eukaryota</taxon>
        <taxon>Metazoa</taxon>
        <taxon>Ecdysozoa</taxon>
        <taxon>Nematoda</taxon>
        <taxon>Chromadorea</taxon>
        <taxon>Rhabditida</taxon>
        <taxon>Rhabditina</taxon>
        <taxon>Diplogasteromorpha</taxon>
        <taxon>Diplogasteroidea</taxon>
        <taxon>Neodiplogasteridae</taxon>
        <taxon>Pristionchus</taxon>
    </lineage>
</organism>
<accession>A0AAV5WTQ3</accession>
<comment type="caution">
    <text evidence="1">The sequence shown here is derived from an EMBL/GenBank/DDBJ whole genome shotgun (WGS) entry which is preliminary data.</text>
</comment>
<sequence>QTDLTAPAKKAKCSLNEITISHLPFDVITSLFPFISSKDRSHFGQICKTLHAIELDFGKREYGKVAVQFVSAKTFTHQSISCRVKDRVFEI</sequence>
<evidence type="ECO:0000313" key="2">
    <source>
        <dbReference type="Proteomes" id="UP001432322"/>
    </source>
</evidence>
<keyword evidence="2" id="KW-1185">Reference proteome</keyword>
<evidence type="ECO:0008006" key="3">
    <source>
        <dbReference type="Google" id="ProtNLM"/>
    </source>
</evidence>
<feature type="non-terminal residue" evidence="1">
    <location>
        <position position="1"/>
    </location>
</feature>
<proteinExistence type="predicted"/>
<evidence type="ECO:0000313" key="1">
    <source>
        <dbReference type="EMBL" id="GMT35411.1"/>
    </source>
</evidence>
<dbReference type="AlphaFoldDB" id="A0AAV5WTQ3"/>
<feature type="non-terminal residue" evidence="1">
    <location>
        <position position="91"/>
    </location>
</feature>
<protein>
    <recommendedName>
        <fullName evidence="3">F-box domain-containing protein</fullName>
    </recommendedName>
</protein>
<reference evidence="1" key="1">
    <citation type="submission" date="2023-10" db="EMBL/GenBank/DDBJ databases">
        <title>Genome assembly of Pristionchus species.</title>
        <authorList>
            <person name="Yoshida K."/>
            <person name="Sommer R.J."/>
        </authorList>
    </citation>
    <scope>NUCLEOTIDE SEQUENCE</scope>
    <source>
        <strain evidence="1">RS5133</strain>
    </source>
</reference>
<name>A0AAV5WTQ3_9BILA</name>